<proteinExistence type="predicted"/>
<reference evidence="3" key="1">
    <citation type="submission" date="2014-09" db="EMBL/GenBank/DDBJ databases">
        <authorList>
            <person name="Mudge J."/>
            <person name="Ramaraj T."/>
            <person name="Lindquist I.E."/>
            <person name="Bharti A.K."/>
            <person name="Sundararajan A."/>
            <person name="Cameron C.T."/>
            <person name="Woodward J.E."/>
            <person name="May G.D."/>
            <person name="Brubaker C."/>
            <person name="Broadhvest J."/>
            <person name="Wilkins T.A."/>
        </authorList>
    </citation>
    <scope>NUCLEOTIDE SEQUENCE</scope>
    <source>
        <strain evidence="3">cv. AKA8401</strain>
    </source>
</reference>
<name>A0A0B0PV76_GOSAR</name>
<evidence type="ECO:0000256" key="1">
    <source>
        <dbReference type="SAM" id="Phobius"/>
    </source>
</evidence>
<sequence>MRTPELVELSPSSLMGGLHGRLATYVTLMCKLSMYPSYIPMCSTGKILVKWKNTQDASDVLVSVVEWALWIGMYLTLGLKTRYNNNMVR</sequence>
<accession>A0A0B0PV76</accession>
<dbReference type="AlphaFoldDB" id="A0A0B0PV76"/>
<feature type="transmembrane region" description="Helical" evidence="1">
    <location>
        <begin position="60"/>
        <end position="79"/>
    </location>
</feature>
<protein>
    <submittedName>
        <fullName evidence="2">Uncharacterized protein</fullName>
    </submittedName>
</protein>
<gene>
    <name evidence="2" type="ORF">F383_11005</name>
</gene>
<dbReference type="Proteomes" id="UP000032142">
    <property type="component" value="Unassembled WGS sequence"/>
</dbReference>
<dbReference type="EMBL" id="KN456499">
    <property type="protein sequence ID" value="KHG30388.1"/>
    <property type="molecule type" value="Genomic_DNA"/>
</dbReference>
<keyword evidence="3" id="KW-1185">Reference proteome</keyword>
<evidence type="ECO:0000313" key="3">
    <source>
        <dbReference type="Proteomes" id="UP000032142"/>
    </source>
</evidence>
<keyword evidence="1" id="KW-1133">Transmembrane helix</keyword>
<organism evidence="2 3">
    <name type="scientific">Gossypium arboreum</name>
    <name type="common">Tree cotton</name>
    <name type="synonym">Gossypium nanking</name>
    <dbReference type="NCBI Taxonomy" id="29729"/>
    <lineage>
        <taxon>Eukaryota</taxon>
        <taxon>Viridiplantae</taxon>
        <taxon>Streptophyta</taxon>
        <taxon>Embryophyta</taxon>
        <taxon>Tracheophyta</taxon>
        <taxon>Spermatophyta</taxon>
        <taxon>Magnoliopsida</taxon>
        <taxon>eudicotyledons</taxon>
        <taxon>Gunneridae</taxon>
        <taxon>Pentapetalae</taxon>
        <taxon>rosids</taxon>
        <taxon>malvids</taxon>
        <taxon>Malvales</taxon>
        <taxon>Malvaceae</taxon>
        <taxon>Malvoideae</taxon>
        <taxon>Gossypium</taxon>
    </lineage>
</organism>
<evidence type="ECO:0000313" key="2">
    <source>
        <dbReference type="EMBL" id="KHG30388.1"/>
    </source>
</evidence>
<keyword evidence="1" id="KW-0472">Membrane</keyword>
<keyword evidence="1" id="KW-0812">Transmembrane</keyword>